<feature type="transmembrane region" description="Helical" evidence="2">
    <location>
        <begin position="277"/>
        <end position="298"/>
    </location>
</feature>
<reference evidence="3" key="1">
    <citation type="submission" date="2023-11" db="EMBL/GenBank/DDBJ databases">
        <authorList>
            <person name="De Vega J J."/>
            <person name="De Vega J J."/>
        </authorList>
    </citation>
    <scope>NUCLEOTIDE SEQUENCE</scope>
</reference>
<feature type="transmembrane region" description="Helical" evidence="2">
    <location>
        <begin position="156"/>
        <end position="174"/>
    </location>
</feature>
<dbReference type="InterPro" id="IPR040410">
    <property type="entry name" value="UPF0658_Golgi"/>
</dbReference>
<feature type="region of interest" description="Disordered" evidence="1">
    <location>
        <begin position="506"/>
        <end position="632"/>
    </location>
</feature>
<keyword evidence="2" id="KW-1133">Transmembrane helix</keyword>
<feature type="compositionally biased region" description="Polar residues" evidence="1">
    <location>
        <begin position="526"/>
        <end position="548"/>
    </location>
</feature>
<feature type="compositionally biased region" description="Basic and acidic residues" evidence="1">
    <location>
        <begin position="588"/>
        <end position="602"/>
    </location>
</feature>
<evidence type="ECO:0000313" key="3">
    <source>
        <dbReference type="EMBL" id="CAK5262717.1"/>
    </source>
</evidence>
<evidence type="ECO:0000256" key="1">
    <source>
        <dbReference type="SAM" id="MobiDB-lite"/>
    </source>
</evidence>
<feature type="transmembrane region" description="Helical" evidence="2">
    <location>
        <begin position="318"/>
        <end position="337"/>
    </location>
</feature>
<keyword evidence="2" id="KW-0812">Transmembrane</keyword>
<accession>A0AAD2GSU5</accession>
<feature type="transmembrane region" description="Helical" evidence="2">
    <location>
        <begin position="381"/>
        <end position="404"/>
    </location>
</feature>
<dbReference type="PANTHER" id="PTHR34391:SF2">
    <property type="entry name" value="TRP C-TERMINAL DOMAIN-CONTAINING PROTEIN"/>
    <property type="match status" value="1"/>
</dbReference>
<dbReference type="AlphaFoldDB" id="A0AAD2GSU5"/>
<protein>
    <submittedName>
        <fullName evidence="3">Uncharacterized protein</fullName>
    </submittedName>
</protein>
<comment type="caution">
    <text evidence="3">The sequence shown here is derived from an EMBL/GenBank/DDBJ whole genome shotgun (WGS) entry which is preliminary data.</text>
</comment>
<proteinExistence type="predicted"/>
<name>A0AAD2GSU5_9AGAR</name>
<feature type="transmembrane region" description="Helical" evidence="2">
    <location>
        <begin position="29"/>
        <end position="50"/>
    </location>
</feature>
<evidence type="ECO:0000256" key="2">
    <source>
        <dbReference type="SAM" id="Phobius"/>
    </source>
</evidence>
<keyword evidence="4" id="KW-1185">Reference proteome</keyword>
<evidence type="ECO:0000313" key="4">
    <source>
        <dbReference type="Proteomes" id="UP001295794"/>
    </source>
</evidence>
<gene>
    <name evidence="3" type="ORF">MYCIT1_LOCUS1659</name>
</gene>
<organism evidence="3 4">
    <name type="scientific">Mycena citricolor</name>
    <dbReference type="NCBI Taxonomy" id="2018698"/>
    <lineage>
        <taxon>Eukaryota</taxon>
        <taxon>Fungi</taxon>
        <taxon>Dikarya</taxon>
        <taxon>Basidiomycota</taxon>
        <taxon>Agaricomycotina</taxon>
        <taxon>Agaricomycetes</taxon>
        <taxon>Agaricomycetidae</taxon>
        <taxon>Agaricales</taxon>
        <taxon>Marasmiineae</taxon>
        <taxon>Mycenaceae</taxon>
        <taxon>Mycena</taxon>
    </lineage>
</organism>
<dbReference type="EMBL" id="CAVNYO010000023">
    <property type="protein sequence ID" value="CAK5262717.1"/>
    <property type="molecule type" value="Genomic_DNA"/>
</dbReference>
<feature type="transmembrane region" description="Helical" evidence="2">
    <location>
        <begin position="349"/>
        <end position="369"/>
    </location>
</feature>
<keyword evidence="2" id="KW-0472">Membrane</keyword>
<dbReference type="PANTHER" id="PTHR34391">
    <property type="entry name" value="UPF0658 GOLGI APPARATUS MEMBRANE PROTEIN C1952.10C-RELATED"/>
    <property type="match status" value="1"/>
</dbReference>
<sequence>MYKNQKLREWWKHVLVITRVKLIFERIALTRYTTLYFFLALLSCIILVVLQSTTYLSNTEGAQVVHDFLRASNVTSALGVSFLSDGHVMLCDDIPMQPGTQCDILVHRVHDHIHVRRHYDFGSESLGIGGIDETQQCAVSLMWLSSVLQDARTEDIVTLAFQIWLLALSVVTLLNESLPHLIAGLAARTLAIAWGSFRVRGNINLVAVYFSVIDSGPCQGRNIMGDWWKQNNLHDIAGLVTNSVNAVLMAGLSYKLYHVYSSQTFSRVGAAPEIHRVYMLVLLFSVVLQLAGFFTLAQAGLWVWKITRGSIQQLADNLHLYVAGLVVTTVLIVPWLVMGWTSVRKESRILFGVFCLISAILLSEATAMFASRLNQFVLGAWSFYATLSIAAYILLVITLVLAIACRLQFGLGLAHFLHVTKALDADDFTPVYFSKQAEVKEWDDIEKKAEDAQSEFPVLSYKYSYGETGNTRSSLEDPASPDLLKQPVPARTRRLDTLSTILLADNGTPGKTIKLSSTPAVARQGGNPSLTSSVILQPVMTRSSSKNMDTFPPQRSKGRRPPDIVVPPAPELDAVAAPPSSSPKSRRSRSESGEEHRRREPTKILPAHTRSASLHRGPVTVHLKKPSGDNFF</sequence>
<dbReference type="Proteomes" id="UP001295794">
    <property type="component" value="Unassembled WGS sequence"/>
</dbReference>
<dbReference type="GO" id="GO:0005794">
    <property type="term" value="C:Golgi apparatus"/>
    <property type="evidence" value="ECO:0007669"/>
    <property type="project" value="TreeGrafter"/>
</dbReference>